<dbReference type="AlphaFoldDB" id="A0AAN7H8J5"/>
<dbReference type="PANTHER" id="PTHR47845:SF1">
    <property type="entry name" value="NUCLEAR SPECKLE SPLICING REGULATORY PROTEIN 1 HOMOLOG"/>
    <property type="match status" value="1"/>
</dbReference>
<feature type="compositionally biased region" description="Basic and acidic residues" evidence="3">
    <location>
        <begin position="362"/>
        <end position="395"/>
    </location>
</feature>
<keyword evidence="2" id="KW-0175">Coiled coil</keyword>
<dbReference type="Proteomes" id="UP001301958">
    <property type="component" value="Unassembled WGS sequence"/>
</dbReference>
<evidence type="ECO:0000313" key="5">
    <source>
        <dbReference type="EMBL" id="KAK4232145.1"/>
    </source>
</evidence>
<dbReference type="EMBL" id="MU865289">
    <property type="protein sequence ID" value="KAK4232145.1"/>
    <property type="molecule type" value="Genomic_DNA"/>
</dbReference>
<protein>
    <submittedName>
        <fullName evidence="5">Coiled-coil domain-containing protein 55-domain containing protein</fullName>
    </submittedName>
</protein>
<evidence type="ECO:0000256" key="3">
    <source>
        <dbReference type="SAM" id="MobiDB-lite"/>
    </source>
</evidence>
<comment type="caution">
    <text evidence="5">The sequence shown here is derived from an EMBL/GenBank/DDBJ whole genome shotgun (WGS) entry which is preliminary data.</text>
</comment>
<feature type="region of interest" description="Disordered" evidence="3">
    <location>
        <begin position="1"/>
        <end position="97"/>
    </location>
</feature>
<reference evidence="5" key="1">
    <citation type="journal article" date="2023" name="Mol. Phylogenet. Evol.">
        <title>Genome-scale phylogeny and comparative genomics of the fungal order Sordariales.</title>
        <authorList>
            <person name="Hensen N."/>
            <person name="Bonometti L."/>
            <person name="Westerberg I."/>
            <person name="Brannstrom I.O."/>
            <person name="Guillou S."/>
            <person name="Cros-Aarteil S."/>
            <person name="Calhoun S."/>
            <person name="Haridas S."/>
            <person name="Kuo A."/>
            <person name="Mondo S."/>
            <person name="Pangilinan J."/>
            <person name="Riley R."/>
            <person name="LaButti K."/>
            <person name="Andreopoulos B."/>
            <person name="Lipzen A."/>
            <person name="Chen C."/>
            <person name="Yan M."/>
            <person name="Daum C."/>
            <person name="Ng V."/>
            <person name="Clum A."/>
            <person name="Steindorff A."/>
            <person name="Ohm R.A."/>
            <person name="Martin F."/>
            <person name="Silar P."/>
            <person name="Natvig D.O."/>
            <person name="Lalanne C."/>
            <person name="Gautier V."/>
            <person name="Ament-Velasquez S.L."/>
            <person name="Kruys A."/>
            <person name="Hutchinson M.I."/>
            <person name="Powell A.J."/>
            <person name="Barry K."/>
            <person name="Miller A.N."/>
            <person name="Grigoriev I.V."/>
            <person name="Debuchy R."/>
            <person name="Gladieux P."/>
            <person name="Hiltunen Thoren M."/>
            <person name="Johannesson H."/>
        </authorList>
    </citation>
    <scope>NUCLEOTIDE SEQUENCE</scope>
    <source>
        <strain evidence="5">CBS 990.96</strain>
    </source>
</reference>
<feature type="compositionally biased region" description="Basic and acidic residues" evidence="3">
    <location>
        <begin position="141"/>
        <end position="153"/>
    </location>
</feature>
<feature type="region of interest" description="Disordered" evidence="3">
    <location>
        <begin position="308"/>
        <end position="395"/>
    </location>
</feature>
<evidence type="ECO:0000256" key="2">
    <source>
        <dbReference type="ARBA" id="ARBA00023054"/>
    </source>
</evidence>
<dbReference type="InterPro" id="IPR018612">
    <property type="entry name" value="NSRP1_N"/>
</dbReference>
<dbReference type="InterPro" id="IPR053246">
    <property type="entry name" value="NS_splicing_regulatory_protein"/>
</dbReference>
<dbReference type="Pfam" id="PF09745">
    <property type="entry name" value="NSRP1_N"/>
    <property type="match status" value="1"/>
</dbReference>
<organism evidence="5 6">
    <name type="scientific">Podospora fimiseda</name>
    <dbReference type="NCBI Taxonomy" id="252190"/>
    <lineage>
        <taxon>Eukaryota</taxon>
        <taxon>Fungi</taxon>
        <taxon>Dikarya</taxon>
        <taxon>Ascomycota</taxon>
        <taxon>Pezizomycotina</taxon>
        <taxon>Sordariomycetes</taxon>
        <taxon>Sordariomycetidae</taxon>
        <taxon>Sordariales</taxon>
        <taxon>Podosporaceae</taxon>
        <taxon>Podospora</taxon>
    </lineage>
</organism>
<evidence type="ECO:0000259" key="4">
    <source>
        <dbReference type="Pfam" id="PF09745"/>
    </source>
</evidence>
<dbReference type="PANTHER" id="PTHR47845">
    <property type="entry name" value="NUCLEAR SPECKLE SPLICING REGULATORY PROTEIN 1 HOMOLOG"/>
    <property type="match status" value="1"/>
</dbReference>
<feature type="compositionally biased region" description="Basic and acidic residues" evidence="3">
    <location>
        <begin position="161"/>
        <end position="222"/>
    </location>
</feature>
<sequence>MSKPGFSFGLKKSGPAKPVLASRKKPTPFGGAGDDDGSDDETPKRKVAITELDFDDNDAPKSLLDDDQDSLSSKKKSKKSKLAPPPPSKATAPKTTAAATQFNDLSSALTSRKFAQAAGEIDPTIYDYDAVYDSFKAVKAKPKEEDVEKKPKYFDALQKAADQRERDRQIAEEKRLKRERDAEGDEFADKEKFVTEAYKRQQEENRRLEEEEKKREEEEQSRNKGRGMADFYKAMLQREEEEHAAKIRAAEEMKKNGGKVEVVEEEDEKKTATERAREINALGGNVLINDDGEVVDKRQLLKGGLNVAPKKKVDAQQEKARQEAAAKAAASRTSASKGVYAGGGKQAMRERQTRMLEAQLEETLKRSRQEEAEETAKIEMVSKSRKTEADISSAKERYLARKRAAEEAKKNGAKGEP</sequence>
<comment type="similarity">
    <text evidence="1">Belongs to the NSRP1 family.</text>
</comment>
<dbReference type="GO" id="GO:0000381">
    <property type="term" value="P:regulation of alternative mRNA splicing, via spliceosome"/>
    <property type="evidence" value="ECO:0007669"/>
    <property type="project" value="InterPro"/>
</dbReference>
<evidence type="ECO:0000256" key="1">
    <source>
        <dbReference type="ARBA" id="ARBA00010126"/>
    </source>
</evidence>
<feature type="compositionally biased region" description="Low complexity" evidence="3">
    <location>
        <begin position="325"/>
        <end position="337"/>
    </location>
</feature>
<feature type="region of interest" description="Disordered" evidence="3">
    <location>
        <begin position="140"/>
        <end position="229"/>
    </location>
</feature>
<feature type="domain" description="Nuclear speckle splicing regulatory protein 1 N-terminal" evidence="4">
    <location>
        <begin position="113"/>
        <end position="225"/>
    </location>
</feature>
<feature type="compositionally biased region" description="Basic and acidic residues" evidence="3">
    <location>
        <begin position="311"/>
        <end position="324"/>
    </location>
</feature>
<gene>
    <name evidence="5" type="ORF">QBC38DRAFT_464514</name>
</gene>
<reference evidence="5" key="2">
    <citation type="submission" date="2023-05" db="EMBL/GenBank/DDBJ databases">
        <authorList>
            <consortium name="Lawrence Berkeley National Laboratory"/>
            <person name="Steindorff A."/>
            <person name="Hensen N."/>
            <person name="Bonometti L."/>
            <person name="Westerberg I."/>
            <person name="Brannstrom I.O."/>
            <person name="Guillou S."/>
            <person name="Cros-Aarteil S."/>
            <person name="Calhoun S."/>
            <person name="Haridas S."/>
            <person name="Kuo A."/>
            <person name="Mondo S."/>
            <person name="Pangilinan J."/>
            <person name="Riley R."/>
            <person name="Labutti K."/>
            <person name="Andreopoulos B."/>
            <person name="Lipzen A."/>
            <person name="Chen C."/>
            <person name="Yanf M."/>
            <person name="Daum C."/>
            <person name="Ng V."/>
            <person name="Clum A."/>
            <person name="Ohm R."/>
            <person name="Martin F."/>
            <person name="Silar P."/>
            <person name="Natvig D."/>
            <person name="Lalanne C."/>
            <person name="Gautier V."/>
            <person name="Ament-Velasquez S.L."/>
            <person name="Kruys A."/>
            <person name="Hutchinson M.I."/>
            <person name="Powell A.J."/>
            <person name="Barry K."/>
            <person name="Miller A.N."/>
            <person name="Grigoriev I.V."/>
            <person name="Debuchy R."/>
            <person name="Gladieux P."/>
            <person name="Thoren M.H."/>
            <person name="Johannesson H."/>
        </authorList>
    </citation>
    <scope>NUCLEOTIDE SEQUENCE</scope>
    <source>
        <strain evidence="5">CBS 990.96</strain>
    </source>
</reference>
<evidence type="ECO:0000313" key="6">
    <source>
        <dbReference type="Proteomes" id="UP001301958"/>
    </source>
</evidence>
<accession>A0AAN7H8J5</accession>
<feature type="region of interest" description="Disordered" evidence="3">
    <location>
        <begin position="251"/>
        <end position="272"/>
    </location>
</feature>
<keyword evidence="6" id="KW-1185">Reference proteome</keyword>
<name>A0AAN7H8J5_9PEZI</name>
<proteinExistence type="inferred from homology"/>